<evidence type="ECO:0000256" key="3">
    <source>
        <dbReference type="ARBA" id="ARBA00023082"/>
    </source>
</evidence>
<dbReference type="Pfam" id="PF04545">
    <property type="entry name" value="Sigma70_r4"/>
    <property type="match status" value="1"/>
</dbReference>
<reference evidence="7 8" key="1">
    <citation type="journal article" date="2018" name="Microbiome">
        <title>Fine metagenomic profile of the Mediterranean stratified and mixed water columns revealed by assembly and recruitment.</title>
        <authorList>
            <person name="Haro-Moreno J.M."/>
            <person name="Lopez-Perez M."/>
            <person name="De La Torre J.R."/>
            <person name="Picazo A."/>
            <person name="Camacho A."/>
            <person name="Rodriguez-Valera F."/>
        </authorList>
    </citation>
    <scope>NUCLEOTIDE SEQUENCE [LARGE SCALE GENOMIC DNA]</scope>
    <source>
        <strain evidence="7">MED-G55</strain>
    </source>
</reference>
<proteinExistence type="inferred from homology"/>
<dbReference type="SUPFAM" id="SSF88946">
    <property type="entry name" value="Sigma2 domain of RNA polymerase sigma factors"/>
    <property type="match status" value="1"/>
</dbReference>
<evidence type="ECO:0000259" key="6">
    <source>
        <dbReference type="PROSITE" id="PS00715"/>
    </source>
</evidence>
<dbReference type="CDD" id="cd06171">
    <property type="entry name" value="Sigma70_r4"/>
    <property type="match status" value="1"/>
</dbReference>
<keyword evidence="5" id="KW-0804">Transcription</keyword>
<accession>A0A368DYC6</accession>
<evidence type="ECO:0000256" key="4">
    <source>
        <dbReference type="ARBA" id="ARBA00023125"/>
    </source>
</evidence>
<dbReference type="InterPro" id="IPR013324">
    <property type="entry name" value="RNA_pol_sigma_r3/r4-like"/>
</dbReference>
<dbReference type="PRINTS" id="PR00046">
    <property type="entry name" value="SIGMA70FCT"/>
</dbReference>
<dbReference type="NCBIfam" id="NF005693">
    <property type="entry name" value="PRK07500.1"/>
    <property type="match status" value="1"/>
</dbReference>
<dbReference type="SUPFAM" id="SSF88659">
    <property type="entry name" value="Sigma3 and sigma4 domains of RNA polymerase sigma factors"/>
    <property type="match status" value="1"/>
</dbReference>
<dbReference type="Gene3D" id="1.20.140.160">
    <property type="match status" value="1"/>
</dbReference>
<dbReference type="PIRSF" id="PIRSF000770">
    <property type="entry name" value="RNA_pol_sigma-SigE/K"/>
    <property type="match status" value="1"/>
</dbReference>
<sequence length="299" mass="34260">MTHIDTQETLAANRRYFKGAMKVPLLEQERELELARLWRQEQNEKALHELTAAHLRLVIAMATKFRHYGLPMGDLVQEGNIGLMQAADRFDIERGVRFSTYASWWIRASIQDFILRNWSIVRTGTTAAQKSLFFNLRRLRARINDGGQNNMTHESRLFIAKELGVRLEDVETMEGRLSGNDRSLNAPMSEADGEANSLEWQDLLVCDGPLPDEVVSEDKDSEVRRNWIKEAMETLNEREYRIICERRLGEENVTLECLGKKLGISKERVRQIEHQALDKLKLALTKTTNGDPVGSGLLP</sequence>
<keyword evidence="2" id="KW-0805">Transcription regulation</keyword>
<dbReference type="NCBIfam" id="NF005143">
    <property type="entry name" value="PRK06596.1"/>
    <property type="match status" value="1"/>
</dbReference>
<protein>
    <submittedName>
        <fullName evidence="7">RNA polymerase factor sigma-32</fullName>
    </submittedName>
</protein>
<feature type="domain" description="RNA polymerase sigma-70" evidence="6">
    <location>
        <begin position="74"/>
        <end position="87"/>
    </location>
</feature>
<dbReference type="EMBL" id="QOQF01000016">
    <property type="protein sequence ID" value="RCL76827.1"/>
    <property type="molecule type" value="Genomic_DNA"/>
</dbReference>
<dbReference type="InterPro" id="IPR007627">
    <property type="entry name" value="RNA_pol_sigma70_r2"/>
</dbReference>
<dbReference type="AlphaFoldDB" id="A0A368DYC6"/>
<evidence type="ECO:0000313" key="7">
    <source>
        <dbReference type="EMBL" id="RCL76827.1"/>
    </source>
</evidence>
<keyword evidence="4" id="KW-0238">DNA-binding</keyword>
<dbReference type="InterPro" id="IPR013325">
    <property type="entry name" value="RNA_pol_sigma_r2"/>
</dbReference>
<gene>
    <name evidence="7" type="ORF">DBW69_04750</name>
</gene>
<dbReference type="Proteomes" id="UP000252132">
    <property type="component" value="Unassembled WGS sequence"/>
</dbReference>
<evidence type="ECO:0000256" key="2">
    <source>
        <dbReference type="ARBA" id="ARBA00023015"/>
    </source>
</evidence>
<dbReference type="PANTHER" id="PTHR30376:SF3">
    <property type="entry name" value="RNA POLYMERASE SIGMA FACTOR RPOH"/>
    <property type="match status" value="1"/>
</dbReference>
<name>A0A368DYC6_9PROT</name>
<dbReference type="Pfam" id="PF04542">
    <property type="entry name" value="Sigma70_r2"/>
    <property type="match status" value="1"/>
</dbReference>
<comment type="similarity">
    <text evidence="1">Belongs to the sigma-70 factor family.</text>
</comment>
<dbReference type="GO" id="GO:0016987">
    <property type="term" value="F:sigma factor activity"/>
    <property type="evidence" value="ECO:0007669"/>
    <property type="project" value="UniProtKB-KW"/>
</dbReference>
<dbReference type="InterPro" id="IPR000943">
    <property type="entry name" value="RNA_pol_sigma70"/>
</dbReference>
<dbReference type="GO" id="GO:0006352">
    <property type="term" value="P:DNA-templated transcription initiation"/>
    <property type="evidence" value="ECO:0007669"/>
    <property type="project" value="InterPro"/>
</dbReference>
<dbReference type="InterPro" id="IPR014284">
    <property type="entry name" value="RNA_pol_sigma-70_dom"/>
</dbReference>
<dbReference type="InterPro" id="IPR007630">
    <property type="entry name" value="RNA_pol_sigma70_r4"/>
</dbReference>
<dbReference type="NCBIfam" id="TIGR02937">
    <property type="entry name" value="sigma70-ECF"/>
    <property type="match status" value="1"/>
</dbReference>
<evidence type="ECO:0000256" key="1">
    <source>
        <dbReference type="ARBA" id="ARBA00007788"/>
    </source>
</evidence>
<dbReference type="Gene3D" id="1.10.601.10">
    <property type="entry name" value="RNA Polymerase Primary Sigma Factor"/>
    <property type="match status" value="1"/>
</dbReference>
<dbReference type="InterPro" id="IPR050813">
    <property type="entry name" value="Sigma-70_Factor"/>
</dbReference>
<evidence type="ECO:0000313" key="8">
    <source>
        <dbReference type="Proteomes" id="UP000252132"/>
    </source>
</evidence>
<evidence type="ECO:0000256" key="5">
    <source>
        <dbReference type="ARBA" id="ARBA00023163"/>
    </source>
</evidence>
<organism evidence="7 8">
    <name type="scientific">PS1 clade bacterium</name>
    <dbReference type="NCBI Taxonomy" id="2175152"/>
    <lineage>
        <taxon>Bacteria</taxon>
        <taxon>Pseudomonadati</taxon>
        <taxon>Pseudomonadota</taxon>
        <taxon>Alphaproteobacteria</taxon>
        <taxon>PS1 clade</taxon>
    </lineage>
</organism>
<comment type="caution">
    <text evidence="7">The sequence shown here is derived from an EMBL/GenBank/DDBJ whole genome shotgun (WGS) entry which is preliminary data.</text>
</comment>
<dbReference type="PANTHER" id="PTHR30376">
    <property type="entry name" value="SIGMA FACTOR RPOH HEAT SHOCK RELATED"/>
    <property type="match status" value="1"/>
</dbReference>
<dbReference type="GO" id="GO:0003677">
    <property type="term" value="F:DNA binding"/>
    <property type="evidence" value="ECO:0007669"/>
    <property type="project" value="UniProtKB-KW"/>
</dbReference>
<dbReference type="PROSITE" id="PS00715">
    <property type="entry name" value="SIGMA70_1"/>
    <property type="match status" value="1"/>
</dbReference>
<keyword evidence="3" id="KW-0731">Sigma factor</keyword>